<accession>A0A6P2M3Z6</accession>
<feature type="transmembrane region" description="Helical" evidence="2">
    <location>
        <begin position="86"/>
        <end position="111"/>
    </location>
</feature>
<evidence type="ECO:0000256" key="2">
    <source>
        <dbReference type="SAM" id="Phobius"/>
    </source>
</evidence>
<gene>
    <name evidence="3" type="ORF">BLA6863_03624</name>
</gene>
<protein>
    <submittedName>
        <fullName evidence="3">Membrane protein</fullName>
    </submittedName>
</protein>
<organism evidence="3 4">
    <name type="scientific">Burkholderia lata (strain ATCC 17760 / DSM 23089 / LMG 22485 / NCIMB 9086 / R18194 / 383)</name>
    <dbReference type="NCBI Taxonomy" id="482957"/>
    <lineage>
        <taxon>Bacteria</taxon>
        <taxon>Pseudomonadati</taxon>
        <taxon>Pseudomonadota</taxon>
        <taxon>Betaproteobacteria</taxon>
        <taxon>Burkholderiales</taxon>
        <taxon>Burkholderiaceae</taxon>
        <taxon>Burkholderia</taxon>
        <taxon>Burkholderia cepacia complex</taxon>
    </lineage>
</organism>
<dbReference type="Pfam" id="PF09948">
    <property type="entry name" value="PpoB2"/>
    <property type="match status" value="1"/>
</dbReference>
<keyword evidence="2" id="KW-0812">Transmembrane</keyword>
<keyword evidence="2" id="KW-1133">Transmembrane helix</keyword>
<feature type="region of interest" description="Disordered" evidence="1">
    <location>
        <begin position="1"/>
        <end position="24"/>
    </location>
</feature>
<feature type="transmembrane region" description="Helical" evidence="2">
    <location>
        <begin position="228"/>
        <end position="250"/>
    </location>
</feature>
<evidence type="ECO:0000313" key="3">
    <source>
        <dbReference type="EMBL" id="VWB76627.1"/>
    </source>
</evidence>
<dbReference type="InterPro" id="IPR018688">
    <property type="entry name" value="PpoB2-like"/>
</dbReference>
<evidence type="ECO:0000313" key="4">
    <source>
        <dbReference type="Proteomes" id="UP000494170"/>
    </source>
</evidence>
<evidence type="ECO:0000256" key="1">
    <source>
        <dbReference type="SAM" id="MobiDB-lite"/>
    </source>
</evidence>
<dbReference type="AlphaFoldDB" id="A0A6P2M3Z6"/>
<sequence length="286" mass="28774">MTSTHAAERAGDGRGRAMTRPAIDASGPDPRAFAAALMAVFAVAAIATAAQHASMAAMGGAPVSGGWMTSAAWLRPCGWGVGRTFVAFAGMWGAMTVTMMLPVLAPVLWRYRQRVGPQAAARSAGLVVVAGAGYFAVWMAVGALVFPAGAALMSAAARLPALAHAMPFAAGAVVSAAGVLQFSGWKARRLACCRPAATCVPPLRAEAGAAWRHGVRAAMRCGMCCGNLMAIALAAGMMDLRVMAAVTVAITAERLAPSGGRVAARIAGCVAVGAGIAMIVRAAGLL</sequence>
<feature type="compositionally biased region" description="Basic and acidic residues" evidence="1">
    <location>
        <begin position="1"/>
        <end position="15"/>
    </location>
</feature>
<feature type="transmembrane region" description="Helical" evidence="2">
    <location>
        <begin position="262"/>
        <end position="283"/>
    </location>
</feature>
<reference evidence="3 4" key="1">
    <citation type="submission" date="2019-09" db="EMBL/GenBank/DDBJ databases">
        <authorList>
            <person name="Depoorter E."/>
        </authorList>
    </citation>
    <scope>NUCLEOTIDE SEQUENCE [LARGE SCALE GENOMIC DNA]</scope>
    <source>
        <strain evidence="3">LMG 6863</strain>
    </source>
</reference>
<name>A0A6P2M3Z6_BURL3</name>
<feature type="transmembrane region" description="Helical" evidence="2">
    <location>
        <begin position="161"/>
        <end position="180"/>
    </location>
</feature>
<keyword evidence="2" id="KW-0472">Membrane</keyword>
<dbReference type="Proteomes" id="UP000494170">
    <property type="component" value="Unassembled WGS sequence"/>
</dbReference>
<dbReference type="EMBL" id="CABVPY010000020">
    <property type="protein sequence ID" value="VWB76627.1"/>
    <property type="molecule type" value="Genomic_DNA"/>
</dbReference>
<proteinExistence type="predicted"/>
<feature type="transmembrane region" description="Helical" evidence="2">
    <location>
        <begin position="123"/>
        <end position="149"/>
    </location>
</feature>
<feature type="transmembrane region" description="Helical" evidence="2">
    <location>
        <begin position="32"/>
        <end position="50"/>
    </location>
</feature>